<sequence>MALISRTYPLLLIGAALSLGGCAQVSGLFGGQSAPAVEPAPAAASAAAPDATQPPETRRPPQTAVTAEDFDTTTEAERQAAAAPPSAADADVLVGTATVSLGSPTEPGFWLETPLVDAVTPGRVQLSGGGASAQVELRPAAPGTGSRLSLAAMRLLGVAVTDLPQVDIFRVSGGA</sequence>
<proteinExistence type="predicted"/>
<keyword evidence="4" id="KW-1185">Reference proteome</keyword>
<dbReference type="Proteomes" id="UP000186684">
    <property type="component" value="Unassembled WGS sequence"/>
</dbReference>
<dbReference type="PROSITE" id="PS51257">
    <property type="entry name" value="PROKAR_LIPOPROTEIN"/>
    <property type="match status" value="1"/>
</dbReference>
<dbReference type="RefSeq" id="WP_076445942.1">
    <property type="nucleotide sequence ID" value="NZ_FTOQ01000002.1"/>
</dbReference>
<evidence type="ECO:0000256" key="1">
    <source>
        <dbReference type="SAM" id="MobiDB-lite"/>
    </source>
</evidence>
<feature type="signal peptide" evidence="2">
    <location>
        <begin position="1"/>
        <end position="23"/>
    </location>
</feature>
<dbReference type="EMBL" id="FTOQ01000002">
    <property type="protein sequence ID" value="SIS70056.1"/>
    <property type="molecule type" value="Genomic_DNA"/>
</dbReference>
<dbReference type="AlphaFoldDB" id="A0A1N7L8A5"/>
<evidence type="ECO:0008006" key="5">
    <source>
        <dbReference type="Google" id="ProtNLM"/>
    </source>
</evidence>
<gene>
    <name evidence="3" type="ORF">SAMN05421759_102467</name>
</gene>
<accession>A0A1N7L8A5</accession>
<evidence type="ECO:0000313" key="4">
    <source>
        <dbReference type="Proteomes" id="UP000186684"/>
    </source>
</evidence>
<dbReference type="OrthoDB" id="7871639at2"/>
<dbReference type="STRING" id="633194.SAMN05421759_102467"/>
<organism evidence="3 4">
    <name type="scientific">Roseivivax lentus</name>
    <dbReference type="NCBI Taxonomy" id="633194"/>
    <lineage>
        <taxon>Bacteria</taxon>
        <taxon>Pseudomonadati</taxon>
        <taxon>Pseudomonadota</taxon>
        <taxon>Alphaproteobacteria</taxon>
        <taxon>Rhodobacterales</taxon>
        <taxon>Roseobacteraceae</taxon>
        <taxon>Roseivivax</taxon>
    </lineage>
</organism>
<protein>
    <recommendedName>
        <fullName evidence="5">D-galactarate dehydratase</fullName>
    </recommendedName>
</protein>
<reference evidence="4" key="1">
    <citation type="submission" date="2017-01" db="EMBL/GenBank/DDBJ databases">
        <authorList>
            <person name="Varghese N."/>
            <person name="Submissions S."/>
        </authorList>
    </citation>
    <scope>NUCLEOTIDE SEQUENCE [LARGE SCALE GENOMIC DNA]</scope>
    <source>
        <strain evidence="4">DSM 29430</strain>
    </source>
</reference>
<evidence type="ECO:0000313" key="3">
    <source>
        <dbReference type="EMBL" id="SIS70056.1"/>
    </source>
</evidence>
<name>A0A1N7L8A5_9RHOB</name>
<feature type="region of interest" description="Disordered" evidence="1">
    <location>
        <begin position="40"/>
        <end position="64"/>
    </location>
</feature>
<keyword evidence="2" id="KW-0732">Signal</keyword>
<evidence type="ECO:0000256" key="2">
    <source>
        <dbReference type="SAM" id="SignalP"/>
    </source>
</evidence>
<feature type="chain" id="PRO_5009943259" description="D-galactarate dehydratase" evidence="2">
    <location>
        <begin position="24"/>
        <end position="175"/>
    </location>
</feature>